<dbReference type="STRING" id="1631356.VV01_05840"/>
<feature type="transmembrane region" description="Helical" evidence="1">
    <location>
        <begin position="228"/>
        <end position="249"/>
    </location>
</feature>
<evidence type="ECO:0000313" key="3">
    <source>
        <dbReference type="Proteomes" id="UP000037397"/>
    </source>
</evidence>
<keyword evidence="1" id="KW-1133">Transmembrane helix</keyword>
<evidence type="ECO:0000256" key="1">
    <source>
        <dbReference type="SAM" id="Phobius"/>
    </source>
</evidence>
<dbReference type="Proteomes" id="UP000037397">
    <property type="component" value="Unassembled WGS sequence"/>
</dbReference>
<feature type="transmembrane region" description="Helical" evidence="1">
    <location>
        <begin position="29"/>
        <end position="62"/>
    </location>
</feature>
<accession>A0A0L6CG48</accession>
<protein>
    <submittedName>
        <fullName evidence="2">Membrane protein</fullName>
    </submittedName>
</protein>
<keyword evidence="3" id="KW-1185">Reference proteome</keyword>
<dbReference type="AlphaFoldDB" id="A0A0L6CG48"/>
<keyword evidence="1" id="KW-0812">Transmembrane</keyword>
<dbReference type="OrthoDB" id="4715924at2"/>
<gene>
    <name evidence="2" type="ORF">VV01_05840</name>
</gene>
<organism evidence="2 3">
    <name type="scientific">Luteipulveratus halotolerans</name>
    <dbReference type="NCBI Taxonomy" id="1631356"/>
    <lineage>
        <taxon>Bacteria</taxon>
        <taxon>Bacillati</taxon>
        <taxon>Actinomycetota</taxon>
        <taxon>Actinomycetes</taxon>
        <taxon>Micrococcales</taxon>
        <taxon>Dermacoccaceae</taxon>
        <taxon>Luteipulveratus</taxon>
    </lineage>
</organism>
<feature type="transmembrane region" description="Helical" evidence="1">
    <location>
        <begin position="175"/>
        <end position="198"/>
    </location>
</feature>
<reference evidence="3" key="1">
    <citation type="submission" date="2015-03" db="EMBL/GenBank/DDBJ databases">
        <title>Luteipulveratus halotolerans sp. nov., a novel actinobacterium (Dermacoccaceae) from Sarawak, Malaysia.</title>
        <authorList>
            <person name="Juboi H."/>
            <person name="Basik A."/>
            <person name="Shamsul S.S."/>
            <person name="Arnold P."/>
            <person name="Schmitt E.K."/>
            <person name="Sanglier J.-J."/>
            <person name="Yeo T."/>
        </authorList>
    </citation>
    <scope>NUCLEOTIDE SEQUENCE [LARGE SCALE GENOMIC DNA]</scope>
    <source>
        <strain evidence="3">C296001</strain>
    </source>
</reference>
<dbReference type="EMBL" id="LAIR01000002">
    <property type="protein sequence ID" value="KNX36777.1"/>
    <property type="molecule type" value="Genomic_DNA"/>
</dbReference>
<sequence length="250" mass="25824">MSHVAVLLLAVGVADLARPLRRTAHWSPLAVGLATLVGAALLAGLTSGADIALLIGCAAVTAGWVELSARAERRHRDELRPLVVLCGGVVGLLAVSGAGSSADGAVGRWLRWVDLPPLHDLSAEKFLLLLALGLVQLSTGNELVRLVLAAVGALKPQGQPQPSDRLKGGRLLGPLERVFILGLGLAGEVASAGLVIAAKGLIRFPELNARRSLTQAQSEVGIDEVTEYFLVGSFVSWLVSLSALALAALA</sequence>
<dbReference type="PATRIC" id="fig|1631356.3.peg.1113"/>
<dbReference type="RefSeq" id="WP_050669064.1">
    <property type="nucleotide sequence ID" value="NZ_LAIR01000002.1"/>
</dbReference>
<keyword evidence="1" id="KW-0472">Membrane</keyword>
<feature type="transmembrane region" description="Helical" evidence="1">
    <location>
        <begin position="82"/>
        <end position="106"/>
    </location>
</feature>
<comment type="caution">
    <text evidence="2">The sequence shown here is derived from an EMBL/GenBank/DDBJ whole genome shotgun (WGS) entry which is preliminary data.</text>
</comment>
<proteinExistence type="predicted"/>
<name>A0A0L6CG48_9MICO</name>
<evidence type="ECO:0000313" key="2">
    <source>
        <dbReference type="EMBL" id="KNX36777.1"/>
    </source>
</evidence>